<evidence type="ECO:0000313" key="1">
    <source>
        <dbReference type="EMBL" id="KAK4024370.1"/>
    </source>
</evidence>
<proteinExistence type="predicted"/>
<gene>
    <name evidence="1" type="ORF">OUZ56_009792</name>
</gene>
<comment type="caution">
    <text evidence="1">The sequence shown here is derived from an EMBL/GenBank/DDBJ whole genome shotgun (WGS) entry which is preliminary data.</text>
</comment>
<protein>
    <submittedName>
        <fullName evidence="1">Uncharacterized protein</fullName>
    </submittedName>
</protein>
<dbReference type="Proteomes" id="UP001234178">
    <property type="component" value="Unassembled WGS sequence"/>
</dbReference>
<evidence type="ECO:0000313" key="2">
    <source>
        <dbReference type="Proteomes" id="UP001234178"/>
    </source>
</evidence>
<name>A0ABR0AH55_9CRUS</name>
<organism evidence="1 2">
    <name type="scientific">Daphnia magna</name>
    <dbReference type="NCBI Taxonomy" id="35525"/>
    <lineage>
        <taxon>Eukaryota</taxon>
        <taxon>Metazoa</taxon>
        <taxon>Ecdysozoa</taxon>
        <taxon>Arthropoda</taxon>
        <taxon>Crustacea</taxon>
        <taxon>Branchiopoda</taxon>
        <taxon>Diplostraca</taxon>
        <taxon>Cladocera</taxon>
        <taxon>Anomopoda</taxon>
        <taxon>Daphniidae</taxon>
        <taxon>Daphnia</taxon>
    </lineage>
</organism>
<sequence>MVYTDWQEAKLRFRFISTYNLRVSLFYKGLFHVQSIKNIIKTSEFLFYLHPCCSLKQETSTDKYSQPGTFNFNTFNSNSNVQTLPERQVDN</sequence>
<reference evidence="1 2" key="1">
    <citation type="journal article" date="2023" name="Nucleic Acids Res.">
        <title>The hologenome of Daphnia magna reveals possible DNA methylation and microbiome-mediated evolution of the host genome.</title>
        <authorList>
            <person name="Chaturvedi A."/>
            <person name="Li X."/>
            <person name="Dhandapani V."/>
            <person name="Marshall H."/>
            <person name="Kissane S."/>
            <person name="Cuenca-Cambronero M."/>
            <person name="Asole G."/>
            <person name="Calvet F."/>
            <person name="Ruiz-Romero M."/>
            <person name="Marangio P."/>
            <person name="Guigo R."/>
            <person name="Rago D."/>
            <person name="Mirbahai L."/>
            <person name="Eastwood N."/>
            <person name="Colbourne J.K."/>
            <person name="Zhou J."/>
            <person name="Mallon E."/>
            <person name="Orsini L."/>
        </authorList>
    </citation>
    <scope>NUCLEOTIDE SEQUENCE [LARGE SCALE GENOMIC DNA]</scope>
    <source>
        <strain evidence="1">LRV0_1</strain>
    </source>
</reference>
<keyword evidence="2" id="KW-1185">Reference proteome</keyword>
<dbReference type="EMBL" id="JAOYFB010000037">
    <property type="protein sequence ID" value="KAK4024370.1"/>
    <property type="molecule type" value="Genomic_DNA"/>
</dbReference>
<accession>A0ABR0AH55</accession>